<dbReference type="Proteomes" id="UP000625210">
    <property type="component" value="Unassembled WGS sequence"/>
</dbReference>
<dbReference type="PANTHER" id="PTHR42705:SF2">
    <property type="entry name" value="BIFUNCTIONAL NON-HOMOLOGOUS END JOINING PROTEIN LIGD"/>
    <property type="match status" value="1"/>
</dbReference>
<gene>
    <name evidence="2" type="ORF">GCM10011571_11320</name>
</gene>
<dbReference type="PANTHER" id="PTHR42705">
    <property type="entry name" value="BIFUNCTIONAL NON-HOMOLOGOUS END JOINING PROTEIN LIGD"/>
    <property type="match status" value="1"/>
</dbReference>
<dbReference type="Pfam" id="PF21686">
    <property type="entry name" value="LigD_Prim-Pol"/>
    <property type="match status" value="1"/>
</dbReference>
<organism evidence="2 3">
    <name type="scientific">Marinithermofilum abyssi</name>
    <dbReference type="NCBI Taxonomy" id="1571185"/>
    <lineage>
        <taxon>Bacteria</taxon>
        <taxon>Bacillati</taxon>
        <taxon>Bacillota</taxon>
        <taxon>Bacilli</taxon>
        <taxon>Bacillales</taxon>
        <taxon>Thermoactinomycetaceae</taxon>
        <taxon>Marinithermofilum</taxon>
    </lineage>
</organism>
<dbReference type="AlphaFoldDB" id="A0A8J2VEL6"/>
<name>A0A8J2VEL6_9BACL</name>
<accession>A0A8J2VEL6</accession>
<reference evidence="2" key="2">
    <citation type="submission" date="2020-09" db="EMBL/GenBank/DDBJ databases">
        <authorList>
            <person name="Sun Q."/>
            <person name="Zhou Y."/>
        </authorList>
    </citation>
    <scope>NUCLEOTIDE SEQUENCE</scope>
    <source>
        <strain evidence="2">CGMCC 1.15179</strain>
    </source>
</reference>
<protein>
    <submittedName>
        <fullName evidence="2">DNA polymerase domain-containing protein</fullName>
    </submittedName>
</protein>
<evidence type="ECO:0000259" key="1">
    <source>
        <dbReference type="Pfam" id="PF21686"/>
    </source>
</evidence>
<dbReference type="EMBL" id="BMHQ01000003">
    <property type="protein sequence ID" value="GGE11676.1"/>
    <property type="molecule type" value="Genomic_DNA"/>
</dbReference>
<comment type="caution">
    <text evidence="2">The sequence shown here is derived from an EMBL/GenBank/DDBJ whole genome shotgun (WGS) entry which is preliminary data.</text>
</comment>
<dbReference type="NCBIfam" id="TIGR02778">
    <property type="entry name" value="ligD_pol"/>
    <property type="match status" value="1"/>
</dbReference>
<feature type="domain" description="DNA ligase D polymerase" evidence="1">
    <location>
        <begin position="29"/>
        <end position="276"/>
    </location>
</feature>
<evidence type="ECO:0000313" key="3">
    <source>
        <dbReference type="Proteomes" id="UP000625210"/>
    </source>
</evidence>
<keyword evidence="3" id="KW-1185">Reference proteome</keyword>
<reference evidence="2" key="1">
    <citation type="journal article" date="2014" name="Int. J. Syst. Evol. Microbiol.">
        <title>Complete genome sequence of Corynebacterium casei LMG S-19264T (=DSM 44701T), isolated from a smear-ripened cheese.</title>
        <authorList>
            <consortium name="US DOE Joint Genome Institute (JGI-PGF)"/>
            <person name="Walter F."/>
            <person name="Albersmeier A."/>
            <person name="Kalinowski J."/>
            <person name="Ruckert C."/>
        </authorList>
    </citation>
    <scope>NUCLEOTIDE SEQUENCE</scope>
    <source>
        <strain evidence="2">CGMCC 1.15179</strain>
    </source>
</reference>
<dbReference type="InterPro" id="IPR052171">
    <property type="entry name" value="NHEJ_LigD"/>
</dbReference>
<evidence type="ECO:0000313" key="2">
    <source>
        <dbReference type="EMBL" id="GGE11676.1"/>
    </source>
</evidence>
<dbReference type="InterPro" id="IPR014145">
    <property type="entry name" value="LigD_pol_dom"/>
</dbReference>
<dbReference type="Gene3D" id="3.90.920.10">
    <property type="entry name" value="DNA primase, PRIM domain"/>
    <property type="match status" value="1"/>
</dbReference>
<proteinExistence type="predicted"/>
<dbReference type="RefSeq" id="WP_373285911.1">
    <property type="nucleotide sequence ID" value="NZ_BMHQ01000003.1"/>
</dbReference>
<sequence>MNKRRVLVEGREILISNPDKILYPDVPLTKWDWILHMTRLAPYILPYCRNRYLTTIRYPDGVNGKFFYQKNIPEHAPDWIPTAKNGDIVYILLNDVPTLVYLANLACLEFHVSFDRADNPGCPTELVFDLDPSVEGFDAVMEVALWTKEVLDQMGLTSVVKTSGATGLQIYVPISPQYSFEETRMINRFIARYLAEKHPRRITLERSVKQRGDKVYFDYLQHWRGKSLTAPYSTRARAHATVSTPLQWEELRPGLQPEQFTLETIHSRLEQWGDLFAPVSRPNTRHSLKEILRFVRQQG</sequence>
<dbReference type="CDD" id="cd04861">
    <property type="entry name" value="LigD_Pol_like"/>
    <property type="match status" value="1"/>
</dbReference>